<feature type="signal peptide" evidence="2">
    <location>
        <begin position="1"/>
        <end position="22"/>
    </location>
</feature>
<name>A0A7H8R041_TALRU</name>
<dbReference type="Proteomes" id="UP000509510">
    <property type="component" value="Chromosome III"/>
</dbReference>
<feature type="compositionally biased region" description="Low complexity" evidence="1">
    <location>
        <begin position="161"/>
        <end position="172"/>
    </location>
</feature>
<feature type="compositionally biased region" description="Low complexity" evidence="1">
    <location>
        <begin position="180"/>
        <end position="207"/>
    </location>
</feature>
<organism evidence="3 4">
    <name type="scientific">Talaromyces rugulosus</name>
    <name type="common">Penicillium rugulosum</name>
    <dbReference type="NCBI Taxonomy" id="121627"/>
    <lineage>
        <taxon>Eukaryota</taxon>
        <taxon>Fungi</taxon>
        <taxon>Dikarya</taxon>
        <taxon>Ascomycota</taxon>
        <taxon>Pezizomycotina</taxon>
        <taxon>Eurotiomycetes</taxon>
        <taxon>Eurotiomycetidae</taxon>
        <taxon>Eurotiales</taxon>
        <taxon>Trichocomaceae</taxon>
        <taxon>Talaromyces</taxon>
        <taxon>Talaromyces sect. Islandici</taxon>
    </lineage>
</organism>
<feature type="chain" id="PRO_5028900265" evidence="2">
    <location>
        <begin position="23"/>
        <end position="256"/>
    </location>
</feature>
<keyword evidence="4" id="KW-1185">Reference proteome</keyword>
<dbReference type="AlphaFoldDB" id="A0A7H8R041"/>
<evidence type="ECO:0000313" key="3">
    <source>
        <dbReference type="EMBL" id="QKX59376.1"/>
    </source>
</evidence>
<evidence type="ECO:0000256" key="1">
    <source>
        <dbReference type="SAM" id="MobiDB-lite"/>
    </source>
</evidence>
<proteinExistence type="predicted"/>
<sequence>MHFPSVTLLAGSLLMFSGTSLGGSILAFAPITALSGQYALEARHIGGACPAASQTSCSDGIGCCPSGAACTYSGELPVCDELCGAGPKCSNGGCCQAGYFCGVTNNFCTPSPTGIAKMPTFSWPVDAPFTTPTATIITSSSGPEDPSSQDISSPGSTVRRPTATSTSTQSALTGGGLGTSGSSHTPSNTAGRSRTSTSTKSTTTRTGAAGGGAVAKTTSSRHSPTPSSTGAASSLDPVSGLAAMGFGWIAGFLAIL</sequence>
<feature type="compositionally biased region" description="Polar residues" evidence="1">
    <location>
        <begin position="146"/>
        <end position="156"/>
    </location>
</feature>
<dbReference type="KEGG" id="trg:TRUGW13939_06510"/>
<accession>A0A7H8R041</accession>
<gene>
    <name evidence="3" type="ORF">TRUGW13939_06510</name>
</gene>
<dbReference type="EMBL" id="CP055900">
    <property type="protein sequence ID" value="QKX59376.1"/>
    <property type="molecule type" value="Genomic_DNA"/>
</dbReference>
<dbReference type="OrthoDB" id="4227144at2759"/>
<evidence type="ECO:0000313" key="4">
    <source>
        <dbReference type="Proteomes" id="UP000509510"/>
    </source>
</evidence>
<evidence type="ECO:0000256" key="2">
    <source>
        <dbReference type="SAM" id="SignalP"/>
    </source>
</evidence>
<dbReference type="GeneID" id="55994005"/>
<feature type="region of interest" description="Disordered" evidence="1">
    <location>
        <begin position="133"/>
        <end position="235"/>
    </location>
</feature>
<reference evidence="4" key="1">
    <citation type="submission" date="2020-06" db="EMBL/GenBank/DDBJ databases">
        <title>A chromosome-scale genome assembly of Talaromyces rugulosus W13939.</title>
        <authorList>
            <person name="Wang B."/>
            <person name="Guo L."/>
            <person name="Ye K."/>
            <person name="Wang L."/>
        </authorList>
    </citation>
    <scope>NUCLEOTIDE SEQUENCE [LARGE SCALE GENOMIC DNA]</scope>
    <source>
        <strain evidence="4">W13939</strain>
    </source>
</reference>
<protein>
    <submittedName>
        <fullName evidence="3">Uncharacterized protein</fullName>
    </submittedName>
</protein>
<keyword evidence="2" id="KW-0732">Signal</keyword>
<feature type="compositionally biased region" description="Low complexity" evidence="1">
    <location>
        <begin position="214"/>
        <end position="234"/>
    </location>
</feature>
<dbReference type="RefSeq" id="XP_035345554.1">
    <property type="nucleotide sequence ID" value="XM_035489661.1"/>
</dbReference>